<dbReference type="EMBL" id="MFKF01000410">
    <property type="protein sequence ID" value="OGG44238.1"/>
    <property type="molecule type" value="Genomic_DNA"/>
</dbReference>
<dbReference type="PRINTS" id="PR00413">
    <property type="entry name" value="HADHALOGNASE"/>
</dbReference>
<dbReference type="Pfam" id="PF00702">
    <property type="entry name" value="Hydrolase"/>
    <property type="match status" value="1"/>
</dbReference>
<gene>
    <name evidence="1" type="ORF">A3F84_09585</name>
</gene>
<evidence type="ECO:0000313" key="1">
    <source>
        <dbReference type="EMBL" id="OGG44238.1"/>
    </source>
</evidence>
<dbReference type="PANTHER" id="PTHR43611">
    <property type="entry name" value="ALPHA-D-GLUCOSE 1-PHOSPHATE PHOSPHATASE"/>
    <property type="match status" value="1"/>
</dbReference>
<dbReference type="SUPFAM" id="SSF56784">
    <property type="entry name" value="HAD-like"/>
    <property type="match status" value="1"/>
</dbReference>
<dbReference type="InterPro" id="IPR036412">
    <property type="entry name" value="HAD-like_sf"/>
</dbReference>
<reference evidence="1 2" key="1">
    <citation type="journal article" date="2016" name="Nat. Commun.">
        <title>Thousands of microbial genomes shed light on interconnected biogeochemical processes in an aquifer system.</title>
        <authorList>
            <person name="Anantharaman K."/>
            <person name="Brown C.T."/>
            <person name="Hug L.A."/>
            <person name="Sharon I."/>
            <person name="Castelle C.J."/>
            <person name="Probst A.J."/>
            <person name="Thomas B.C."/>
            <person name="Singh A."/>
            <person name="Wilkins M.J."/>
            <person name="Karaoz U."/>
            <person name="Brodie E.L."/>
            <person name="Williams K.H."/>
            <person name="Hubbard S.S."/>
            <person name="Banfield J.F."/>
        </authorList>
    </citation>
    <scope>NUCLEOTIDE SEQUENCE [LARGE SCALE GENOMIC DNA]</scope>
    <source>
        <strain evidence="2">RIFCSPLOWO2_12_FULL_64_10</strain>
    </source>
</reference>
<dbReference type="InterPro" id="IPR006439">
    <property type="entry name" value="HAD-SF_hydro_IA"/>
</dbReference>
<comment type="caution">
    <text evidence="1">The sequence shown here is derived from an EMBL/GenBank/DDBJ whole genome shotgun (WGS) entry which is preliminary data.</text>
</comment>
<dbReference type="Proteomes" id="UP000178606">
    <property type="component" value="Unassembled WGS sequence"/>
</dbReference>
<dbReference type="NCBIfam" id="TIGR01509">
    <property type="entry name" value="HAD-SF-IA-v3"/>
    <property type="match status" value="1"/>
</dbReference>
<accession>A0A1F6C585</accession>
<dbReference type="Gene3D" id="1.10.150.240">
    <property type="entry name" value="Putative phosphatase, domain 2"/>
    <property type="match status" value="1"/>
</dbReference>
<evidence type="ECO:0000313" key="2">
    <source>
        <dbReference type="Proteomes" id="UP000178606"/>
    </source>
</evidence>
<protein>
    <recommendedName>
        <fullName evidence="3">Haloacid dehalogenase</fullName>
    </recommendedName>
</protein>
<sequence length="198" mass="21837">MNLVFDLGGVVVSWEPAALVAGAFADPAAQAKVRREILGHADWLALDRGTLPLQDAIARGAKRTGLPVPEVAEFLYRVPAALVPIPDTVALLYRLKAKGHRLFCLSNMHVASIEHLEKVYAFWDVFEGKVISCRIHLIKPEPGIYAHLLEKHKLKGPETVFIDDVEVNLQAAARFGIQTIRFENPAQCELQLQALGCI</sequence>
<evidence type="ECO:0008006" key="3">
    <source>
        <dbReference type="Google" id="ProtNLM"/>
    </source>
</evidence>
<organism evidence="1 2">
    <name type="scientific">Handelsmanbacteria sp. (strain RIFCSPLOWO2_12_FULL_64_10)</name>
    <dbReference type="NCBI Taxonomy" id="1817868"/>
    <lineage>
        <taxon>Bacteria</taxon>
        <taxon>Candidatus Handelsmaniibacteriota</taxon>
    </lineage>
</organism>
<proteinExistence type="predicted"/>
<dbReference type="InterPro" id="IPR023214">
    <property type="entry name" value="HAD_sf"/>
</dbReference>
<dbReference type="SFLD" id="SFLDS00003">
    <property type="entry name" value="Haloacid_Dehalogenase"/>
    <property type="match status" value="1"/>
</dbReference>
<dbReference type="CDD" id="cd02603">
    <property type="entry name" value="HAD_sEH-N_like"/>
    <property type="match status" value="1"/>
</dbReference>
<dbReference type="InterPro" id="IPR023198">
    <property type="entry name" value="PGP-like_dom2"/>
</dbReference>
<dbReference type="Gene3D" id="3.40.50.1000">
    <property type="entry name" value="HAD superfamily/HAD-like"/>
    <property type="match status" value="1"/>
</dbReference>
<dbReference type="SFLD" id="SFLDG01129">
    <property type="entry name" value="C1.5:_HAD__Beta-PGM__Phosphata"/>
    <property type="match status" value="1"/>
</dbReference>
<name>A0A1F6C585_HANXR</name>
<dbReference type="AlphaFoldDB" id="A0A1F6C585"/>
<dbReference type="PANTHER" id="PTHR43611:SF3">
    <property type="entry name" value="FLAVIN MONONUCLEOTIDE HYDROLASE 1, CHLOROPLATIC"/>
    <property type="match status" value="1"/>
</dbReference>